<dbReference type="InterPro" id="IPR029044">
    <property type="entry name" value="Nucleotide-diphossugar_trans"/>
</dbReference>
<dbReference type="AlphaFoldDB" id="A0A6J6D8K3"/>
<accession>A0A6J6D8K3</accession>
<keyword evidence="2" id="KW-0472">Membrane</keyword>
<dbReference type="PANTHER" id="PTHR48090:SF7">
    <property type="entry name" value="RFBJ PROTEIN"/>
    <property type="match status" value="1"/>
</dbReference>
<dbReference type="EMBL" id="CAEZSF010000318">
    <property type="protein sequence ID" value="CAB4558583.1"/>
    <property type="molecule type" value="Genomic_DNA"/>
</dbReference>
<sequence length="273" mass="29942">MFSEVEADIYLMVDGDGTYEPEVAALMVDRLRSDVLDMVVGARVPSDRDGREYPSGHAMGNKFFSQLYSAMFDSAIGDAFSGYRAMSRRFVKSFPATTSGFDIETELLAHASELKLEFCESPARYYSRPDGSESKLGTYTDGIKILWSALRLFRDVHPKRFFGFGAVLLTLAALILGVPVIEEFIETGLVLRLPTALLAVALQLIAFLLLTCGFIISSVRQVSREQRRLAYLAVSMLRPISSSNVSYGPNPDQLVSESGPEGLAAPDALGESR</sequence>
<dbReference type="SUPFAM" id="SSF53448">
    <property type="entry name" value="Nucleotide-diphospho-sugar transferases"/>
    <property type="match status" value="1"/>
</dbReference>
<keyword evidence="2" id="KW-0812">Transmembrane</keyword>
<dbReference type="InterPro" id="IPR050256">
    <property type="entry name" value="Glycosyltransferase_2"/>
</dbReference>
<organism evidence="3">
    <name type="scientific">freshwater metagenome</name>
    <dbReference type="NCBI Taxonomy" id="449393"/>
    <lineage>
        <taxon>unclassified sequences</taxon>
        <taxon>metagenomes</taxon>
        <taxon>ecological metagenomes</taxon>
    </lineage>
</organism>
<keyword evidence="2" id="KW-1133">Transmembrane helix</keyword>
<feature type="transmembrane region" description="Helical" evidence="2">
    <location>
        <begin position="193"/>
        <end position="219"/>
    </location>
</feature>
<dbReference type="PANTHER" id="PTHR48090">
    <property type="entry name" value="UNDECAPRENYL-PHOSPHATE 4-DEOXY-4-FORMAMIDO-L-ARABINOSE TRANSFERASE-RELATED"/>
    <property type="match status" value="1"/>
</dbReference>
<proteinExistence type="predicted"/>
<evidence type="ECO:0000313" key="3">
    <source>
        <dbReference type="EMBL" id="CAB4558583.1"/>
    </source>
</evidence>
<gene>
    <name evidence="3" type="ORF">UFOPK1358_02081</name>
</gene>
<feature type="transmembrane region" description="Helical" evidence="2">
    <location>
        <begin position="161"/>
        <end position="181"/>
    </location>
</feature>
<reference evidence="3" key="1">
    <citation type="submission" date="2020-05" db="EMBL/GenBank/DDBJ databases">
        <authorList>
            <person name="Chiriac C."/>
            <person name="Salcher M."/>
            <person name="Ghai R."/>
            <person name="Kavagutti S V."/>
        </authorList>
    </citation>
    <scope>NUCLEOTIDE SEQUENCE</scope>
</reference>
<dbReference type="Gene3D" id="3.90.550.10">
    <property type="entry name" value="Spore Coat Polysaccharide Biosynthesis Protein SpsA, Chain A"/>
    <property type="match status" value="1"/>
</dbReference>
<evidence type="ECO:0000256" key="2">
    <source>
        <dbReference type="SAM" id="Phobius"/>
    </source>
</evidence>
<feature type="region of interest" description="Disordered" evidence="1">
    <location>
        <begin position="248"/>
        <end position="273"/>
    </location>
</feature>
<name>A0A6J6D8K3_9ZZZZ</name>
<protein>
    <submittedName>
        <fullName evidence="3">Unannotated protein</fullName>
    </submittedName>
</protein>
<evidence type="ECO:0000256" key="1">
    <source>
        <dbReference type="SAM" id="MobiDB-lite"/>
    </source>
</evidence>